<dbReference type="SUPFAM" id="SSF82771">
    <property type="entry name" value="GIY-YIG endonuclease"/>
    <property type="match status" value="1"/>
</dbReference>
<dbReference type="InterPro" id="IPR001943">
    <property type="entry name" value="UVR_dom"/>
</dbReference>
<dbReference type="InterPro" id="IPR036876">
    <property type="entry name" value="UVR_dom_sf"/>
</dbReference>
<sequence length="575" mass="65306">MDEKERMGRIRAILRTLPLKPGVYLMHDETGKVIYVGKAKKLKRRVSSYFNHRDFAIPRLRKLVQTVQDISFIRTETESEAFIVESRLIKAIQPFFNVELKMGSRYPFIVVTAEKFPRVLVTHTRPKTGRVFGPYTSAGAMRSMLNMIKNFFPARNCSMNLEKEKLARPCIMYDIGKCLGPCAGKCTEKEYGETVDDILMLLSGQTADLVARLRPRMERLAKEMRFEEAAKARDTIRDLWKFSRQKLSVTLADDLDEDTWFAMTRLRDLCGLPVVPWRIDGFDISHSAGRETYGVAVVFEQGYPNQSLYRRYAIKTVEGIDDFRSMRETVLRRYRGMIESQLPLPQLILIDGGPEQLAFARQALAEVPVAIRTIALAKRDELIFTEPDKPPLRLDWNDPALRLLQRVRDESHRFAITTHRRKRVSRLSRSALEDVPGIGKHKAALLLSTFGSVQRIAALSAEELQKAPGIGPVQAAKILGFLTETPEPEAPETKKTVELVRAERPPQAVAPETARYRWDETIDVPYREMPPERRDASGGVHPAEAAGAPAEEAPGDGRAVRKTYDPKRKRGIHRA</sequence>
<evidence type="ECO:0000313" key="6">
    <source>
        <dbReference type="Proteomes" id="UP000006462"/>
    </source>
</evidence>
<dbReference type="Gene3D" id="1.10.150.20">
    <property type="entry name" value="5' to 3' exonuclease, C-terminal subdomain"/>
    <property type="match status" value="1"/>
</dbReference>
<dbReference type="RefSeq" id="WP_009165799.1">
    <property type="nucleotide sequence ID" value="NZ_ADFP01000121.1"/>
</dbReference>
<organism evidence="5 6">
    <name type="scientific">Pyramidobacter piscolens W5455</name>
    <dbReference type="NCBI Taxonomy" id="352165"/>
    <lineage>
        <taxon>Bacteria</taxon>
        <taxon>Thermotogati</taxon>
        <taxon>Synergistota</taxon>
        <taxon>Synergistia</taxon>
        <taxon>Synergistales</taxon>
        <taxon>Dethiosulfovibrionaceae</taxon>
        <taxon>Pyramidobacter</taxon>
    </lineage>
</organism>
<dbReference type="Gene3D" id="3.30.420.340">
    <property type="entry name" value="UvrC, RNAse H endonuclease domain"/>
    <property type="match status" value="1"/>
</dbReference>
<dbReference type="Pfam" id="PF08459">
    <property type="entry name" value="UvrC_RNaseH_dom"/>
    <property type="match status" value="1"/>
</dbReference>
<dbReference type="PANTHER" id="PTHR30562:SF1">
    <property type="entry name" value="UVRABC SYSTEM PROTEIN C"/>
    <property type="match status" value="1"/>
</dbReference>
<reference evidence="5 6" key="1">
    <citation type="submission" date="2009-12" db="EMBL/GenBank/DDBJ databases">
        <authorList>
            <person name="Shrivastava S."/>
            <person name="Madupu R."/>
            <person name="Durkin A.S."/>
            <person name="Torralba M."/>
            <person name="Methe B."/>
            <person name="Sutton G.G."/>
            <person name="Strausberg R.L."/>
            <person name="Nelson K.E."/>
        </authorList>
    </citation>
    <scope>NUCLEOTIDE SEQUENCE [LARGE SCALE GENOMIC DNA]</scope>
    <source>
        <strain evidence="5 6">W5455</strain>
    </source>
</reference>
<dbReference type="InterPro" id="IPR050066">
    <property type="entry name" value="UvrABC_protein_C"/>
</dbReference>
<dbReference type="CDD" id="cd10434">
    <property type="entry name" value="GIY-YIG_UvrC_Cho"/>
    <property type="match status" value="1"/>
</dbReference>
<dbReference type="GO" id="GO:0016787">
    <property type="term" value="F:hydrolase activity"/>
    <property type="evidence" value="ECO:0007669"/>
    <property type="project" value="UniProtKB-KW"/>
</dbReference>
<dbReference type="InterPro" id="IPR000305">
    <property type="entry name" value="GIY-YIG_endonuc"/>
</dbReference>
<evidence type="ECO:0000259" key="2">
    <source>
        <dbReference type="PROSITE" id="PS50151"/>
    </source>
</evidence>
<dbReference type="Proteomes" id="UP000006462">
    <property type="component" value="Unassembled WGS sequence"/>
</dbReference>
<dbReference type="InterPro" id="IPR047296">
    <property type="entry name" value="GIY-YIG_UvrC_Cho"/>
</dbReference>
<dbReference type="PANTHER" id="PTHR30562">
    <property type="entry name" value="UVRC/OXIDOREDUCTASE"/>
    <property type="match status" value="1"/>
</dbReference>
<dbReference type="SMART" id="SM00465">
    <property type="entry name" value="GIYc"/>
    <property type="match status" value="1"/>
</dbReference>
<proteinExistence type="predicted"/>
<dbReference type="Pfam" id="PF02151">
    <property type="entry name" value="UVR"/>
    <property type="match status" value="1"/>
</dbReference>
<evidence type="ECO:0000313" key="5">
    <source>
        <dbReference type="EMBL" id="EFB89794.1"/>
    </source>
</evidence>
<dbReference type="EMBL" id="ADFP01000121">
    <property type="protein sequence ID" value="EFB89794.1"/>
    <property type="molecule type" value="Genomic_DNA"/>
</dbReference>
<feature type="domain" description="UVR" evidence="2">
    <location>
        <begin position="207"/>
        <end position="242"/>
    </location>
</feature>
<dbReference type="EC" id="3.1.25.-" evidence="5"/>
<protein>
    <submittedName>
        <fullName evidence="5">Excinuclease ABC, C subunit</fullName>
        <ecNumber evidence="5">3.1.25.-</ecNumber>
    </submittedName>
</protein>
<dbReference type="SUPFAM" id="SSF47781">
    <property type="entry name" value="RuvA domain 2-like"/>
    <property type="match status" value="1"/>
</dbReference>
<dbReference type="InterPro" id="IPR010994">
    <property type="entry name" value="RuvA_2-like"/>
</dbReference>
<evidence type="ECO:0000256" key="1">
    <source>
        <dbReference type="SAM" id="MobiDB-lite"/>
    </source>
</evidence>
<keyword evidence="5" id="KW-0378">Hydrolase</keyword>
<evidence type="ECO:0000259" key="4">
    <source>
        <dbReference type="PROSITE" id="PS50165"/>
    </source>
</evidence>
<dbReference type="PROSITE" id="PS50151">
    <property type="entry name" value="UVR"/>
    <property type="match status" value="1"/>
</dbReference>
<dbReference type="PROSITE" id="PS50164">
    <property type="entry name" value="GIY_YIG"/>
    <property type="match status" value="1"/>
</dbReference>
<dbReference type="InterPro" id="IPR003583">
    <property type="entry name" value="Hlx-hairpin-Hlx_DNA-bd_motif"/>
</dbReference>
<feature type="domain" description="GIY-YIG" evidence="3">
    <location>
        <begin position="19"/>
        <end position="98"/>
    </location>
</feature>
<dbReference type="InterPro" id="IPR035901">
    <property type="entry name" value="GIY-YIG_endonuc_sf"/>
</dbReference>
<feature type="region of interest" description="Disordered" evidence="1">
    <location>
        <begin position="527"/>
        <end position="575"/>
    </location>
</feature>
<feature type="compositionally biased region" description="Low complexity" evidence="1">
    <location>
        <begin position="542"/>
        <end position="552"/>
    </location>
</feature>
<dbReference type="SUPFAM" id="SSF46600">
    <property type="entry name" value="C-terminal UvrC-binding domain of UvrB"/>
    <property type="match status" value="1"/>
</dbReference>
<feature type="domain" description="UvrC family homology region profile" evidence="4">
    <location>
        <begin position="243"/>
        <end position="364"/>
    </location>
</feature>
<dbReference type="PROSITE" id="PS50165">
    <property type="entry name" value="UVRC"/>
    <property type="match status" value="1"/>
</dbReference>
<comment type="caution">
    <text evidence="5">The sequence shown here is derived from an EMBL/GenBank/DDBJ whole genome shotgun (WGS) entry which is preliminary data.</text>
</comment>
<evidence type="ECO:0000259" key="3">
    <source>
        <dbReference type="PROSITE" id="PS50164"/>
    </source>
</evidence>
<feature type="compositionally biased region" description="Basic and acidic residues" evidence="1">
    <location>
        <begin position="527"/>
        <end position="536"/>
    </location>
</feature>
<dbReference type="Pfam" id="PF14520">
    <property type="entry name" value="HHH_5"/>
    <property type="match status" value="1"/>
</dbReference>
<dbReference type="InterPro" id="IPR001162">
    <property type="entry name" value="UvrC_RNase_H_dom"/>
</dbReference>
<keyword evidence="6" id="KW-1185">Reference proteome</keyword>
<dbReference type="Gene3D" id="3.40.1440.10">
    <property type="entry name" value="GIY-YIG endonuclease"/>
    <property type="match status" value="1"/>
</dbReference>
<gene>
    <name evidence="5" type="primary">uvrC</name>
    <name evidence="5" type="ORF">HMPREF7215_2609</name>
</gene>
<dbReference type="SMART" id="SM00278">
    <property type="entry name" value="HhH1"/>
    <property type="match status" value="2"/>
</dbReference>
<dbReference type="InterPro" id="IPR038476">
    <property type="entry name" value="UvrC_RNase_H_dom_sf"/>
</dbReference>
<dbReference type="Pfam" id="PF01541">
    <property type="entry name" value="GIY-YIG"/>
    <property type="match status" value="1"/>
</dbReference>
<dbReference type="Gene3D" id="4.10.860.10">
    <property type="entry name" value="UVR domain"/>
    <property type="match status" value="1"/>
</dbReference>
<accession>A0ABM9ZSF1</accession>
<name>A0ABM9ZSF1_9BACT</name>